<evidence type="ECO:0000313" key="3">
    <source>
        <dbReference type="Proteomes" id="UP000325433"/>
    </source>
</evidence>
<feature type="transmembrane region" description="Helical" evidence="1">
    <location>
        <begin position="49"/>
        <end position="70"/>
    </location>
</feature>
<dbReference type="Proteomes" id="UP000325433">
    <property type="component" value="Unassembled WGS sequence"/>
</dbReference>
<keyword evidence="1" id="KW-0472">Membrane</keyword>
<gene>
    <name evidence="2" type="ORF">BDV41DRAFT_542086</name>
</gene>
<evidence type="ECO:0000313" key="2">
    <source>
        <dbReference type="EMBL" id="KAE8311340.1"/>
    </source>
</evidence>
<protein>
    <submittedName>
        <fullName evidence="2">Uncharacterized protein</fullName>
    </submittedName>
</protein>
<reference evidence="3" key="1">
    <citation type="submission" date="2019-04" db="EMBL/GenBank/DDBJ databases">
        <title>Friends and foes A comparative genomics studyof 23 Aspergillus species from section Flavi.</title>
        <authorList>
            <consortium name="DOE Joint Genome Institute"/>
            <person name="Kjaerbolling I."/>
            <person name="Vesth T."/>
            <person name="Frisvad J.C."/>
            <person name="Nybo J.L."/>
            <person name="Theobald S."/>
            <person name="Kildgaard S."/>
            <person name="Isbrandt T."/>
            <person name="Kuo A."/>
            <person name="Sato A."/>
            <person name="Lyhne E.K."/>
            <person name="Kogle M.E."/>
            <person name="Wiebenga A."/>
            <person name="Kun R.S."/>
            <person name="Lubbers R.J."/>
            <person name="Makela M.R."/>
            <person name="Barry K."/>
            <person name="Chovatia M."/>
            <person name="Clum A."/>
            <person name="Daum C."/>
            <person name="Haridas S."/>
            <person name="He G."/>
            <person name="LaButti K."/>
            <person name="Lipzen A."/>
            <person name="Mondo S."/>
            <person name="Riley R."/>
            <person name="Salamov A."/>
            <person name="Simmons B.A."/>
            <person name="Magnuson J.K."/>
            <person name="Henrissat B."/>
            <person name="Mortensen U.H."/>
            <person name="Larsen T.O."/>
            <person name="Devries R.P."/>
            <person name="Grigoriev I.V."/>
            <person name="Machida M."/>
            <person name="Baker S.E."/>
            <person name="Andersen M.R."/>
        </authorList>
    </citation>
    <scope>NUCLEOTIDE SEQUENCE [LARGE SCALE GENOMIC DNA]</scope>
    <source>
        <strain evidence="3">CBS 130015</strain>
    </source>
</reference>
<dbReference type="AlphaFoldDB" id="A0A5N6VW79"/>
<keyword evidence="3" id="KW-1185">Reference proteome</keyword>
<organism evidence="2 3">
    <name type="scientific">Aspergillus transmontanensis</name>
    <dbReference type="NCBI Taxonomy" id="1034304"/>
    <lineage>
        <taxon>Eukaryota</taxon>
        <taxon>Fungi</taxon>
        <taxon>Dikarya</taxon>
        <taxon>Ascomycota</taxon>
        <taxon>Pezizomycotina</taxon>
        <taxon>Eurotiomycetes</taxon>
        <taxon>Eurotiomycetidae</taxon>
        <taxon>Eurotiales</taxon>
        <taxon>Aspergillaceae</taxon>
        <taxon>Aspergillus</taxon>
        <taxon>Aspergillus subgen. Circumdati</taxon>
    </lineage>
</organism>
<proteinExistence type="predicted"/>
<keyword evidence="1" id="KW-1133">Transmembrane helix</keyword>
<dbReference type="EMBL" id="ML738343">
    <property type="protein sequence ID" value="KAE8311340.1"/>
    <property type="molecule type" value="Genomic_DNA"/>
</dbReference>
<sequence>MTPDNVQFRCLAHYSARQSRLEPSHKSSVSMLSPATALPRVRLLSTFELFASFFAFPLFRAGSFGSFPLIRSFSLFSFGSF</sequence>
<keyword evidence="1" id="KW-0812">Transmembrane</keyword>
<accession>A0A5N6VW79</accession>
<name>A0A5N6VW79_9EURO</name>
<evidence type="ECO:0000256" key="1">
    <source>
        <dbReference type="SAM" id="Phobius"/>
    </source>
</evidence>